<organism evidence="1 2">
    <name type="scientific">Monilinia fructigena</name>
    <dbReference type="NCBI Taxonomy" id="38457"/>
    <lineage>
        <taxon>Eukaryota</taxon>
        <taxon>Fungi</taxon>
        <taxon>Dikarya</taxon>
        <taxon>Ascomycota</taxon>
        <taxon>Pezizomycotina</taxon>
        <taxon>Leotiomycetes</taxon>
        <taxon>Helotiales</taxon>
        <taxon>Sclerotiniaceae</taxon>
        <taxon>Monilinia</taxon>
    </lineage>
</organism>
<evidence type="ECO:0000313" key="2">
    <source>
        <dbReference type="Proteomes" id="UP000249056"/>
    </source>
</evidence>
<gene>
    <name evidence="1" type="ORF">DID88_006334</name>
</gene>
<dbReference type="OrthoDB" id="3534305at2759"/>
<name>A0A395J3D0_9HELO</name>
<accession>A0A395J3D0</accession>
<reference evidence="1 2" key="1">
    <citation type="submission" date="2018-06" db="EMBL/GenBank/DDBJ databases">
        <title>Genome Sequence of the Brown Rot Fungal Pathogen Monilinia fructigena.</title>
        <authorList>
            <person name="Landi L."/>
            <person name="De Miccolis Angelini R.M."/>
            <person name="Pollastro S."/>
            <person name="Abate D."/>
            <person name="Faretra F."/>
            <person name="Romanazzi G."/>
        </authorList>
    </citation>
    <scope>NUCLEOTIDE SEQUENCE [LARGE SCALE GENOMIC DNA]</scope>
    <source>
        <strain evidence="1 2">Mfrg269</strain>
    </source>
</reference>
<proteinExistence type="predicted"/>
<evidence type="ECO:0000313" key="1">
    <source>
        <dbReference type="EMBL" id="RAL66648.1"/>
    </source>
</evidence>
<dbReference type="EMBL" id="QKRW01000006">
    <property type="protein sequence ID" value="RAL66648.1"/>
    <property type="molecule type" value="Genomic_DNA"/>
</dbReference>
<sequence length="184" mass="21225">MDVKYTTLDPLSNWQDITKLLKQYEPSPKSISYRPQQPDVLNITTSRIIEPPPKLFCCHGDLLTKFDSPWFSFLYAIAQGKILHEPPHALESLGPLMRQTDFIIRVESPFIVVFLVQSLDKDGGIVFVEIDRQSRWGFDKDLPEWLQGIFAAATGGLLEWKCRNHDKSFRCTVFLRKAVGLAWW</sequence>
<comment type="caution">
    <text evidence="1">The sequence shown here is derived from an EMBL/GenBank/DDBJ whole genome shotgun (WGS) entry which is preliminary data.</text>
</comment>
<keyword evidence="2" id="KW-1185">Reference proteome</keyword>
<dbReference type="AlphaFoldDB" id="A0A395J3D0"/>
<dbReference type="Proteomes" id="UP000249056">
    <property type="component" value="Unassembled WGS sequence"/>
</dbReference>
<protein>
    <submittedName>
        <fullName evidence="1">Uncharacterized protein</fullName>
    </submittedName>
</protein>